<dbReference type="KEGG" id="rlc:K227x_38050"/>
<proteinExistence type="predicted"/>
<dbReference type="InterPro" id="IPR005623">
    <property type="entry name" value="Chaperone_NapD_NO3_reduct"/>
</dbReference>
<dbReference type="Gene3D" id="3.30.70.920">
    <property type="match status" value="1"/>
</dbReference>
<dbReference type="EMBL" id="CP036525">
    <property type="protein sequence ID" value="QDT05405.1"/>
    <property type="molecule type" value="Genomic_DNA"/>
</dbReference>
<keyword evidence="2" id="KW-1185">Reference proteome</keyword>
<dbReference type="AlphaFoldDB" id="A0A517NE49"/>
<dbReference type="Proteomes" id="UP000318538">
    <property type="component" value="Chromosome"/>
</dbReference>
<sequence>MSSNVYTGVHVGETSLRRLPDHFSKAIAVPISGLVVTFRSPTSDHNATIDRLREIPEIEVGVAGGSKLAIVVDSDNRDRDAEIWNAIQELPGVIDLAVAMIAFDEEGECGTNESIRNE</sequence>
<protein>
    <recommendedName>
        <fullName evidence="3">Chaperone NapD</fullName>
    </recommendedName>
</protein>
<evidence type="ECO:0000313" key="2">
    <source>
        <dbReference type="Proteomes" id="UP000318538"/>
    </source>
</evidence>
<evidence type="ECO:0008006" key="3">
    <source>
        <dbReference type="Google" id="ProtNLM"/>
    </source>
</evidence>
<evidence type="ECO:0000313" key="1">
    <source>
        <dbReference type="EMBL" id="QDT05405.1"/>
    </source>
</evidence>
<name>A0A517NE49_9BACT</name>
<gene>
    <name evidence="1" type="ORF">K227x_38050</name>
</gene>
<dbReference type="RefSeq" id="WP_246145884.1">
    <property type="nucleotide sequence ID" value="NZ_CP036525.1"/>
</dbReference>
<reference evidence="1 2" key="1">
    <citation type="submission" date="2019-02" db="EMBL/GenBank/DDBJ databases">
        <title>Deep-cultivation of Planctomycetes and their phenomic and genomic characterization uncovers novel biology.</title>
        <authorList>
            <person name="Wiegand S."/>
            <person name="Jogler M."/>
            <person name="Boedeker C."/>
            <person name="Pinto D."/>
            <person name="Vollmers J."/>
            <person name="Rivas-Marin E."/>
            <person name="Kohn T."/>
            <person name="Peeters S.H."/>
            <person name="Heuer A."/>
            <person name="Rast P."/>
            <person name="Oberbeckmann S."/>
            <person name="Bunk B."/>
            <person name="Jeske O."/>
            <person name="Meyerdierks A."/>
            <person name="Storesund J.E."/>
            <person name="Kallscheuer N."/>
            <person name="Luecker S."/>
            <person name="Lage O.M."/>
            <person name="Pohl T."/>
            <person name="Merkel B.J."/>
            <person name="Hornburger P."/>
            <person name="Mueller R.-W."/>
            <person name="Bruemmer F."/>
            <person name="Labrenz M."/>
            <person name="Spormann A.M."/>
            <person name="Op den Camp H."/>
            <person name="Overmann J."/>
            <person name="Amann R."/>
            <person name="Jetten M.S.M."/>
            <person name="Mascher T."/>
            <person name="Medema M.H."/>
            <person name="Devos D.P."/>
            <person name="Kaster A.-K."/>
            <person name="Ovreas L."/>
            <person name="Rohde M."/>
            <person name="Galperin M.Y."/>
            <person name="Jogler C."/>
        </authorList>
    </citation>
    <scope>NUCLEOTIDE SEQUENCE [LARGE SCALE GENOMIC DNA]</scope>
    <source>
        <strain evidence="1 2">K22_7</strain>
    </source>
</reference>
<dbReference type="Pfam" id="PF03927">
    <property type="entry name" value="NapD"/>
    <property type="match status" value="1"/>
</dbReference>
<accession>A0A517NE49</accession>
<organism evidence="1 2">
    <name type="scientific">Rubripirellula lacrimiformis</name>
    <dbReference type="NCBI Taxonomy" id="1930273"/>
    <lineage>
        <taxon>Bacteria</taxon>
        <taxon>Pseudomonadati</taxon>
        <taxon>Planctomycetota</taxon>
        <taxon>Planctomycetia</taxon>
        <taxon>Pirellulales</taxon>
        <taxon>Pirellulaceae</taxon>
        <taxon>Rubripirellula</taxon>
    </lineage>
</organism>